<sequence length="240" mass="26825">MKKIKLLTGFMVFIVLLGSYAPQSFADELPIGNYGFTQEENNMYSQFYTPEEIKEMEQQFNSIMKDIESRGAVVTADEYINGGSRAGSYNGIVARSGDILVAKKNGGPKPANWVGHAAIVTNAGSSITHFPGVGIDPKEEPLKVFFEQNSEIYVLRHNDYNASIAAAQWANWYMDKYPKAEYDVLSGYLVLDPNYCSKFVWQAYYFGADTTISPMFAWKPLAPMELVLSARDTAQITYVP</sequence>
<organism evidence="2 3">
    <name type="scientific">Paenibacillus gallinarum</name>
    <dbReference type="NCBI Taxonomy" id="2762232"/>
    <lineage>
        <taxon>Bacteria</taxon>
        <taxon>Bacillati</taxon>
        <taxon>Bacillota</taxon>
        <taxon>Bacilli</taxon>
        <taxon>Bacillales</taxon>
        <taxon>Paenibacillaceae</taxon>
        <taxon>Paenibacillus</taxon>
    </lineage>
</organism>
<feature type="signal peptide" evidence="1">
    <location>
        <begin position="1"/>
        <end position="26"/>
    </location>
</feature>
<dbReference type="Gene3D" id="3.90.1720.10">
    <property type="entry name" value="endopeptidase domain like (from Nostoc punctiforme)"/>
    <property type="match status" value="1"/>
</dbReference>
<evidence type="ECO:0000313" key="2">
    <source>
        <dbReference type="EMBL" id="MBD7971262.1"/>
    </source>
</evidence>
<dbReference type="RefSeq" id="WP_191805021.1">
    <property type="nucleotide sequence ID" value="NZ_JACSQL010000025.1"/>
</dbReference>
<evidence type="ECO:0008006" key="4">
    <source>
        <dbReference type="Google" id="ProtNLM"/>
    </source>
</evidence>
<dbReference type="EMBL" id="JACSQL010000025">
    <property type="protein sequence ID" value="MBD7971262.1"/>
    <property type="molecule type" value="Genomic_DNA"/>
</dbReference>
<keyword evidence="3" id="KW-1185">Reference proteome</keyword>
<keyword evidence="1" id="KW-0732">Signal</keyword>
<evidence type="ECO:0000256" key="1">
    <source>
        <dbReference type="SAM" id="SignalP"/>
    </source>
</evidence>
<evidence type="ECO:0000313" key="3">
    <source>
        <dbReference type="Proteomes" id="UP000608071"/>
    </source>
</evidence>
<reference evidence="2 3" key="1">
    <citation type="submission" date="2020-08" db="EMBL/GenBank/DDBJ databases">
        <title>A Genomic Blueprint of the Chicken Gut Microbiome.</title>
        <authorList>
            <person name="Gilroy R."/>
            <person name="Ravi A."/>
            <person name="Getino M."/>
            <person name="Pursley I."/>
            <person name="Horton D.L."/>
            <person name="Alikhan N.-F."/>
            <person name="Baker D."/>
            <person name="Gharbi K."/>
            <person name="Hall N."/>
            <person name="Watson M."/>
            <person name="Adriaenssens E.M."/>
            <person name="Foster-Nyarko E."/>
            <person name="Jarju S."/>
            <person name="Secka A."/>
            <person name="Antonio M."/>
            <person name="Oren A."/>
            <person name="Chaudhuri R."/>
            <person name="La Ragione R.M."/>
            <person name="Hildebrand F."/>
            <person name="Pallen M.J."/>
        </authorList>
    </citation>
    <scope>NUCLEOTIDE SEQUENCE [LARGE SCALE GENOMIC DNA]</scope>
    <source>
        <strain evidence="2 3">Sa2BVA9</strain>
    </source>
</reference>
<feature type="chain" id="PRO_5047170397" description="Hydrolase" evidence="1">
    <location>
        <begin position="27"/>
        <end position="240"/>
    </location>
</feature>
<gene>
    <name evidence="2" type="ORF">H9647_24670</name>
</gene>
<proteinExistence type="predicted"/>
<name>A0ABR8T6A2_9BACL</name>
<dbReference type="SUPFAM" id="SSF54001">
    <property type="entry name" value="Cysteine proteinases"/>
    <property type="match status" value="1"/>
</dbReference>
<protein>
    <recommendedName>
        <fullName evidence="4">Hydrolase</fullName>
    </recommendedName>
</protein>
<dbReference type="Proteomes" id="UP000608071">
    <property type="component" value="Unassembled WGS sequence"/>
</dbReference>
<dbReference type="InterPro" id="IPR038765">
    <property type="entry name" value="Papain-like_cys_pep_sf"/>
</dbReference>
<comment type="caution">
    <text evidence="2">The sequence shown here is derived from an EMBL/GenBank/DDBJ whole genome shotgun (WGS) entry which is preliminary data.</text>
</comment>
<accession>A0ABR8T6A2</accession>